<keyword evidence="3" id="KW-0813">Transport</keyword>
<name>A0ABV6JPS6_9PROT</name>
<protein>
    <submittedName>
        <fullName evidence="4">ABC transporter substrate-binding protein</fullName>
    </submittedName>
</protein>
<dbReference type="SUPFAM" id="SSF53850">
    <property type="entry name" value="Periplasmic binding protein-like II"/>
    <property type="match status" value="1"/>
</dbReference>
<evidence type="ECO:0000313" key="5">
    <source>
        <dbReference type="Proteomes" id="UP001589865"/>
    </source>
</evidence>
<comment type="subcellular location">
    <subcellularLocation>
        <location evidence="1">Periplasm</location>
    </subcellularLocation>
</comment>
<evidence type="ECO:0000256" key="1">
    <source>
        <dbReference type="ARBA" id="ARBA00004418"/>
    </source>
</evidence>
<keyword evidence="5" id="KW-1185">Reference proteome</keyword>
<dbReference type="Gene3D" id="3.40.190.10">
    <property type="entry name" value="Periplasmic binding protein-like II"/>
    <property type="match status" value="2"/>
</dbReference>
<dbReference type="PANTHER" id="PTHR43649">
    <property type="entry name" value="ARABINOSE-BINDING PROTEIN-RELATED"/>
    <property type="match status" value="1"/>
</dbReference>
<organism evidence="4 5">
    <name type="scientific">Roseomonas elaeocarpi</name>
    <dbReference type="NCBI Taxonomy" id="907779"/>
    <lineage>
        <taxon>Bacteria</taxon>
        <taxon>Pseudomonadati</taxon>
        <taxon>Pseudomonadota</taxon>
        <taxon>Alphaproteobacteria</taxon>
        <taxon>Acetobacterales</taxon>
        <taxon>Roseomonadaceae</taxon>
        <taxon>Roseomonas</taxon>
    </lineage>
</organism>
<dbReference type="Proteomes" id="UP001589865">
    <property type="component" value="Unassembled WGS sequence"/>
</dbReference>
<sequence>MLLGAMGAAALAPRARARQVPEFWHYLGAPGEIEAVKALMAVANSKYPNTPITDRVIPGSSAGVRQQVQVSLMGGVPPASYQLSAGYELRSTAATGRLAEVKDVWDEVHGDEIFSEGLRRTLSLSGSAYGIPIGVGIISNVFYNKAVFNQLKLSVPTSWDEFGEVCKALKAAGIHPLTSAQGPSWTTYQFYGPLISTLGVDGCWEFIRGNVAFNGPEMMRAFRLFGTQMAANFDPTWTGAKWSDGVDQMMRGRVGMYCVGDWASAYMKQRGWTPGVEYDLFYLPDLNKVSITQTDVAVVLKGEVQDTGKNFLRAIATPEAQEAFAKIKGGTAANTRTSAEIYDVLARRTFEKLGRSGDGYTTIPNPYLMLPTGFNIEFGTEVERFAAQQDERALVSAMNTLEGKRQQLRREDKFANF</sequence>
<dbReference type="RefSeq" id="WP_377043454.1">
    <property type="nucleotide sequence ID" value="NZ_JBHLUN010000005.1"/>
</dbReference>
<gene>
    <name evidence="4" type="ORF">ACFFGY_05665</name>
</gene>
<accession>A0ABV6JPS6</accession>
<proteinExistence type="inferred from homology"/>
<dbReference type="PANTHER" id="PTHR43649:SF29">
    <property type="entry name" value="OSMOPROTECTIVE COMPOUNDS-BINDING PROTEIN GGTB"/>
    <property type="match status" value="1"/>
</dbReference>
<comment type="caution">
    <text evidence="4">The sequence shown here is derived from an EMBL/GenBank/DDBJ whole genome shotgun (WGS) entry which is preliminary data.</text>
</comment>
<dbReference type="EMBL" id="JBHLUN010000005">
    <property type="protein sequence ID" value="MFC0407727.1"/>
    <property type="molecule type" value="Genomic_DNA"/>
</dbReference>
<dbReference type="InterPro" id="IPR006059">
    <property type="entry name" value="SBP"/>
</dbReference>
<evidence type="ECO:0000313" key="4">
    <source>
        <dbReference type="EMBL" id="MFC0407727.1"/>
    </source>
</evidence>
<dbReference type="Pfam" id="PF01547">
    <property type="entry name" value="SBP_bac_1"/>
    <property type="match status" value="1"/>
</dbReference>
<dbReference type="InterPro" id="IPR050490">
    <property type="entry name" value="Bact_solute-bd_prot1"/>
</dbReference>
<evidence type="ECO:0000256" key="3">
    <source>
        <dbReference type="ARBA" id="ARBA00022448"/>
    </source>
</evidence>
<reference evidence="4 5" key="1">
    <citation type="submission" date="2024-09" db="EMBL/GenBank/DDBJ databases">
        <authorList>
            <person name="Sun Q."/>
            <person name="Mori K."/>
        </authorList>
    </citation>
    <scope>NUCLEOTIDE SEQUENCE [LARGE SCALE GENOMIC DNA]</scope>
    <source>
        <strain evidence="4 5">TBRC 5777</strain>
    </source>
</reference>
<evidence type="ECO:0000256" key="2">
    <source>
        <dbReference type="ARBA" id="ARBA00008520"/>
    </source>
</evidence>
<comment type="similarity">
    <text evidence="2">Belongs to the bacterial solute-binding protein 1 family.</text>
</comment>